<keyword evidence="3 6" id="KW-0812">Transmembrane</keyword>
<evidence type="ECO:0000256" key="5">
    <source>
        <dbReference type="ARBA" id="ARBA00023136"/>
    </source>
</evidence>
<dbReference type="EMBL" id="JADWDC010000010">
    <property type="protein sequence ID" value="MCC0176588.1"/>
    <property type="molecule type" value="Genomic_DNA"/>
</dbReference>
<dbReference type="PANTHER" id="PTHR13414:SF9">
    <property type="entry name" value="PROTON-COUPLED ZINC ANTIPORTER SLC30A9, MITOCHONDRIAL"/>
    <property type="match status" value="1"/>
</dbReference>
<evidence type="ECO:0000256" key="3">
    <source>
        <dbReference type="ARBA" id="ARBA00022692"/>
    </source>
</evidence>
<keyword evidence="5 6" id="KW-0472">Membrane</keyword>
<organism evidence="9 10">
    <name type="scientific">Waterburya agarophytonicola KI4</name>
    <dbReference type="NCBI Taxonomy" id="2874699"/>
    <lineage>
        <taxon>Bacteria</taxon>
        <taxon>Bacillati</taxon>
        <taxon>Cyanobacteriota</taxon>
        <taxon>Cyanophyceae</taxon>
        <taxon>Pleurocapsales</taxon>
        <taxon>Hyellaceae</taxon>
        <taxon>Waterburya</taxon>
        <taxon>Waterburya agarophytonicola</taxon>
    </lineage>
</organism>
<dbReference type="Proteomes" id="UP000729733">
    <property type="component" value="Unassembled WGS sequence"/>
</dbReference>
<comment type="subcellular location">
    <subcellularLocation>
        <location evidence="1">Membrane</location>
        <topology evidence="1">Multi-pass membrane protein</topology>
    </subcellularLocation>
</comment>
<feature type="transmembrane region" description="Helical" evidence="6">
    <location>
        <begin position="116"/>
        <end position="137"/>
    </location>
</feature>
<accession>A0A964BQG2</accession>
<feature type="transmembrane region" description="Helical" evidence="6">
    <location>
        <begin position="191"/>
        <end position="210"/>
    </location>
</feature>
<dbReference type="GO" id="GO:0006829">
    <property type="term" value="P:zinc ion transport"/>
    <property type="evidence" value="ECO:0007669"/>
    <property type="project" value="InterPro"/>
</dbReference>
<keyword evidence="10" id="KW-1185">Reference proteome</keyword>
<gene>
    <name evidence="9" type="ORF">I4641_06300</name>
</gene>
<dbReference type="NCBIfam" id="TIGR01297">
    <property type="entry name" value="CDF"/>
    <property type="match status" value="1"/>
</dbReference>
<dbReference type="InterPro" id="IPR058533">
    <property type="entry name" value="Cation_efflux_TM"/>
</dbReference>
<feature type="signal peptide" evidence="7">
    <location>
        <begin position="1"/>
        <end position="26"/>
    </location>
</feature>
<dbReference type="Gene3D" id="1.20.1510.10">
    <property type="entry name" value="Cation efflux protein transmembrane domain"/>
    <property type="match status" value="1"/>
</dbReference>
<evidence type="ECO:0000256" key="6">
    <source>
        <dbReference type="SAM" id="Phobius"/>
    </source>
</evidence>
<dbReference type="GO" id="GO:0016020">
    <property type="term" value="C:membrane"/>
    <property type="evidence" value="ECO:0007669"/>
    <property type="project" value="UniProtKB-SubCell"/>
</dbReference>
<keyword evidence="4 6" id="KW-1133">Transmembrane helix</keyword>
<comment type="caution">
    <text evidence="9">The sequence shown here is derived from an EMBL/GenBank/DDBJ whole genome shotgun (WGS) entry which is preliminary data.</text>
</comment>
<dbReference type="RefSeq" id="WP_229639625.1">
    <property type="nucleotide sequence ID" value="NZ_JADWDC010000010.1"/>
</dbReference>
<reference evidence="9" key="1">
    <citation type="journal article" date="2021" name="Antonie Van Leeuwenhoek">
        <title>Draft genome and description of Waterburya agarophytonicola gen. nov. sp. nov. (Pleurocapsales, Cyanobacteria): a seaweed symbiont.</title>
        <authorList>
            <person name="Bonthond G."/>
            <person name="Shalygin S."/>
            <person name="Bayer T."/>
            <person name="Weinberger F."/>
        </authorList>
    </citation>
    <scope>NUCLEOTIDE SEQUENCE</scope>
    <source>
        <strain evidence="9">KI4</strain>
    </source>
</reference>
<feature type="transmembrane region" description="Helical" evidence="6">
    <location>
        <begin position="157"/>
        <end position="179"/>
    </location>
</feature>
<evidence type="ECO:0000259" key="8">
    <source>
        <dbReference type="Pfam" id="PF01545"/>
    </source>
</evidence>
<feature type="transmembrane region" description="Helical" evidence="6">
    <location>
        <begin position="75"/>
        <end position="96"/>
    </location>
</feature>
<dbReference type="PANTHER" id="PTHR13414">
    <property type="entry name" value="HUEL-CATION TRANSPORTER"/>
    <property type="match status" value="1"/>
</dbReference>
<evidence type="ECO:0000256" key="2">
    <source>
        <dbReference type="ARBA" id="ARBA00022448"/>
    </source>
</evidence>
<dbReference type="InterPro" id="IPR040177">
    <property type="entry name" value="SLC30A9"/>
</dbReference>
<evidence type="ECO:0000256" key="4">
    <source>
        <dbReference type="ARBA" id="ARBA00022989"/>
    </source>
</evidence>
<keyword evidence="2" id="KW-0813">Transport</keyword>
<dbReference type="GO" id="GO:0008324">
    <property type="term" value="F:monoatomic cation transmembrane transporter activity"/>
    <property type="evidence" value="ECO:0007669"/>
    <property type="project" value="InterPro"/>
</dbReference>
<dbReference type="Pfam" id="PF01545">
    <property type="entry name" value="Cation_efflux"/>
    <property type="match status" value="1"/>
</dbReference>
<dbReference type="AlphaFoldDB" id="A0A964BQG2"/>
<evidence type="ECO:0000256" key="1">
    <source>
        <dbReference type="ARBA" id="ARBA00004141"/>
    </source>
</evidence>
<protein>
    <submittedName>
        <fullName evidence="9">Cation diffusion facilitator family transporter</fullName>
    </submittedName>
</protein>
<dbReference type="SUPFAM" id="SSF161111">
    <property type="entry name" value="Cation efflux protein transmembrane domain-like"/>
    <property type="match status" value="1"/>
</dbReference>
<feature type="chain" id="PRO_5037006384" evidence="7">
    <location>
        <begin position="27"/>
        <end position="309"/>
    </location>
</feature>
<evidence type="ECO:0000256" key="7">
    <source>
        <dbReference type="SAM" id="SignalP"/>
    </source>
</evidence>
<evidence type="ECO:0000313" key="9">
    <source>
        <dbReference type="EMBL" id="MCC0176588.1"/>
    </source>
</evidence>
<dbReference type="InterPro" id="IPR002524">
    <property type="entry name" value="Cation_efflux"/>
</dbReference>
<keyword evidence="7" id="KW-0732">Signal</keyword>
<feature type="domain" description="Cation efflux protein transmembrane" evidence="8">
    <location>
        <begin position="10"/>
        <end position="216"/>
    </location>
</feature>
<sequence>MSGSAKKTIYAAMAANFAIAVTKFFAASVTGSSAMLSEGIHSVVDTGNELLLLLGIKLSKRPPDDSHPFGYGQELYFWTLIVALFIFAIGGGMSIYEGIDHVRHPEPLTDPFWSYAVLGFAVIFEGYSWNVALQEFLATKQEESFWKAIRASKDPTIFTILFEDTAALIGLFVAFIGVFSGHLWGNVYLDGVASIVIGIILCGVALLLAAESKGLLIGEGADPQTVASIRKITKDDPAVAKVLKVLTLHFGPQEILLNLEIEFVENLETEELAIAVERLEKSINIQHSEVKNIFIEAKSISASRKIVDV</sequence>
<evidence type="ECO:0000313" key="10">
    <source>
        <dbReference type="Proteomes" id="UP000729733"/>
    </source>
</evidence>
<dbReference type="InterPro" id="IPR027469">
    <property type="entry name" value="Cation_efflux_TMD_sf"/>
</dbReference>
<proteinExistence type="predicted"/>
<name>A0A964BQG2_9CYAN</name>